<evidence type="ECO:0000313" key="6">
    <source>
        <dbReference type="Proteomes" id="UP000789831"/>
    </source>
</evidence>
<dbReference type="InterPro" id="IPR007201">
    <property type="entry name" value="Mei2-like_Rrm_C"/>
</dbReference>
<feature type="region of interest" description="Disordered" evidence="3">
    <location>
        <begin position="459"/>
        <end position="492"/>
    </location>
</feature>
<keyword evidence="6" id="KW-1185">Reference proteome</keyword>
<dbReference type="InterPro" id="IPR012677">
    <property type="entry name" value="Nucleotide-bd_a/b_plait_sf"/>
</dbReference>
<evidence type="ECO:0000256" key="2">
    <source>
        <dbReference type="PROSITE-ProRule" id="PRU00176"/>
    </source>
</evidence>
<dbReference type="PANTHER" id="PTHR23189">
    <property type="entry name" value="RNA RECOGNITION MOTIF-CONTAINING"/>
    <property type="match status" value="1"/>
</dbReference>
<accession>A0A9N9APW1</accession>
<keyword evidence="1 2" id="KW-0694">RNA-binding</keyword>
<feature type="domain" description="RRM" evidence="4">
    <location>
        <begin position="561"/>
        <end position="635"/>
    </location>
</feature>
<organism evidence="5 6">
    <name type="scientific">Ambispora gerdemannii</name>
    <dbReference type="NCBI Taxonomy" id="144530"/>
    <lineage>
        <taxon>Eukaryota</taxon>
        <taxon>Fungi</taxon>
        <taxon>Fungi incertae sedis</taxon>
        <taxon>Mucoromycota</taxon>
        <taxon>Glomeromycotina</taxon>
        <taxon>Glomeromycetes</taxon>
        <taxon>Archaeosporales</taxon>
        <taxon>Ambisporaceae</taxon>
        <taxon>Ambispora</taxon>
    </lineage>
</organism>
<dbReference type="Proteomes" id="UP000789831">
    <property type="component" value="Unassembled WGS sequence"/>
</dbReference>
<gene>
    <name evidence="5" type="ORF">AGERDE_LOCUS5978</name>
</gene>
<reference evidence="5" key="1">
    <citation type="submission" date="2021-06" db="EMBL/GenBank/DDBJ databases">
        <authorList>
            <person name="Kallberg Y."/>
            <person name="Tangrot J."/>
            <person name="Rosling A."/>
        </authorList>
    </citation>
    <scope>NUCLEOTIDE SEQUENCE</scope>
    <source>
        <strain evidence="5">MT106</strain>
    </source>
</reference>
<dbReference type="AlphaFoldDB" id="A0A9N9APW1"/>
<feature type="compositionally biased region" description="Polar residues" evidence="3">
    <location>
        <begin position="18"/>
        <end position="30"/>
    </location>
</feature>
<evidence type="ECO:0000259" key="4">
    <source>
        <dbReference type="PROSITE" id="PS50102"/>
    </source>
</evidence>
<evidence type="ECO:0000313" key="5">
    <source>
        <dbReference type="EMBL" id="CAG8536674.1"/>
    </source>
</evidence>
<feature type="compositionally biased region" description="Polar residues" evidence="3">
    <location>
        <begin position="37"/>
        <end position="46"/>
    </location>
</feature>
<evidence type="ECO:0000256" key="3">
    <source>
        <dbReference type="SAM" id="MobiDB-lite"/>
    </source>
</evidence>
<dbReference type="OrthoDB" id="417481at2759"/>
<evidence type="ECO:0000256" key="1">
    <source>
        <dbReference type="ARBA" id="ARBA00022884"/>
    </source>
</evidence>
<dbReference type="Pfam" id="PF04059">
    <property type="entry name" value="RRM_2"/>
    <property type="match status" value="1"/>
</dbReference>
<feature type="compositionally biased region" description="Basic and acidic residues" evidence="3">
    <location>
        <begin position="1"/>
        <end position="12"/>
    </location>
</feature>
<feature type="region of interest" description="Disordered" evidence="3">
    <location>
        <begin position="1"/>
        <end position="54"/>
    </location>
</feature>
<protein>
    <submittedName>
        <fullName evidence="5">6570_t:CDS:1</fullName>
    </submittedName>
</protein>
<comment type="caution">
    <text evidence="5">The sequence shown here is derived from an EMBL/GenBank/DDBJ whole genome shotgun (WGS) entry which is preliminary data.</text>
</comment>
<dbReference type="PROSITE" id="PS50102">
    <property type="entry name" value="RRM"/>
    <property type="match status" value="2"/>
</dbReference>
<dbReference type="InterPro" id="IPR035979">
    <property type="entry name" value="RBD_domain_sf"/>
</dbReference>
<dbReference type="EMBL" id="CAJVPL010000875">
    <property type="protein sequence ID" value="CAG8536674.1"/>
    <property type="molecule type" value="Genomic_DNA"/>
</dbReference>
<sequence length="900" mass="100906">MQSSNEKTRDTFEDSSAVIPSNTEASNENKYNLPKDASTNITSQEATTEKRPNDLDVTIVSNAITKSSSSNGKGSYLSKYSSIAYTVTKATKVGREASAAFVSNTNTQSISNQIETPAEVSLDTDTDTPATEKEADFQKSSVTGKIDVNIPNINKSDLPEKLAATVLNLEIRESSNETKSLEDPTVVIAQDTEISNENDLESPENLTFGLVDSINEPGPDFSEDSSVDEASNSNVKTLLNKPHLLDNQSLISKEEIDSHEDWFIENTSDIELHETRALLSVKKEPEFTQEPSTAKESDIEMDELLIEKETNFLKTQSEDSTSISLSQINALIADSDRVEMNTANFIPISPSQDERFVESRSAEISTELNNEQESDPVVGKSEISVSDTRSCIDRSSNFSTHPNSPNLHNIPYSTLLMDSPVDILRNSSSFSHSESPILINLKTFLDIIPSMESKYNQQLSSTTSETFNTQIESPKASDSVEDNGISSHKSPNDTILRNIAHKYFPPERNLSESLSICQQSANLFEFRSCIRESNSIILAENDATKPSRVSIEQKDRAKPSRWLYVSNVPKNTDRRALINLLWAQGDVNNVLVGLLDSEGLVYIIYYDIIDAMKARKVLQGYLLGDSYLKAEFCSKPFSKKATDLDDLAQWEWDNDGIILLNVLGRRLEEPRIKCEFSIYGNILSVKPLTSENSERMLIEYYDTRDANDAKKIANNKLLRNATLKVEYYNHEVYSWRAINKLSSEETYDTSSCETSPDCGPNATRQTKVRQNNSINNNSIIASGNREDGRTTFMIRNIPNKYTQRMLLETLDATHKGQYDFIYLRIDFKNRCNVGYAFINFVDTNAVLSFIENRVEQARIDRKIPKQQRDEGDAGIPAKNLLLLWELEWGGTTIPSFPMIS</sequence>
<feature type="domain" description="RRM" evidence="4">
    <location>
        <begin position="790"/>
        <end position="870"/>
    </location>
</feature>
<name>A0A9N9APW1_9GLOM</name>
<dbReference type="SMART" id="SM00360">
    <property type="entry name" value="RRM"/>
    <property type="match status" value="2"/>
</dbReference>
<feature type="compositionally biased region" description="Polar residues" evidence="3">
    <location>
        <begin position="459"/>
        <end position="472"/>
    </location>
</feature>
<dbReference type="InterPro" id="IPR000504">
    <property type="entry name" value="RRM_dom"/>
</dbReference>
<dbReference type="SUPFAM" id="SSF54928">
    <property type="entry name" value="RNA-binding domain, RBD"/>
    <property type="match status" value="2"/>
</dbReference>
<proteinExistence type="predicted"/>
<dbReference type="Gene3D" id="3.30.70.330">
    <property type="match status" value="2"/>
</dbReference>
<dbReference type="GO" id="GO:0003723">
    <property type="term" value="F:RNA binding"/>
    <property type="evidence" value="ECO:0007669"/>
    <property type="project" value="UniProtKB-UniRule"/>
</dbReference>